<dbReference type="InParanoid" id="A0A024G9U7"/>
<name>A0A024G9U7_9STRA</name>
<organism evidence="2 3">
    <name type="scientific">Albugo candida</name>
    <dbReference type="NCBI Taxonomy" id="65357"/>
    <lineage>
        <taxon>Eukaryota</taxon>
        <taxon>Sar</taxon>
        <taxon>Stramenopiles</taxon>
        <taxon>Oomycota</taxon>
        <taxon>Peronosporomycetes</taxon>
        <taxon>Albuginales</taxon>
        <taxon>Albuginaceae</taxon>
        <taxon>Albugo</taxon>
    </lineage>
</organism>
<evidence type="ECO:0000313" key="2">
    <source>
        <dbReference type="EMBL" id="CCI43656.1"/>
    </source>
</evidence>
<dbReference type="OrthoDB" id="193162at2759"/>
<evidence type="ECO:0000313" key="3">
    <source>
        <dbReference type="Proteomes" id="UP000053237"/>
    </source>
</evidence>
<proteinExistence type="predicted"/>
<dbReference type="PANTHER" id="PTHR31560:SF0">
    <property type="entry name" value="UPF0652 PROTEIN C22H10.08"/>
    <property type="match status" value="1"/>
</dbReference>
<comment type="caution">
    <text evidence="2">The sequence shown here is derived from an EMBL/GenBank/DDBJ whole genome shotgun (WGS) entry which is preliminary data.</text>
</comment>
<feature type="domain" description="Non-canonical E2 ubiquitin-conjugating enzyme C-terminal" evidence="1">
    <location>
        <begin position="121"/>
        <end position="305"/>
    </location>
</feature>
<dbReference type="InterPro" id="IPR018553">
    <property type="entry name" value="E2_Ub-conjug_enz"/>
</dbReference>
<accession>A0A024G9U7</accession>
<dbReference type="AlphaFoldDB" id="A0A024G9U7"/>
<dbReference type="InterPro" id="IPR057668">
    <property type="entry name" value="E2_Ub-conjug_enz_C"/>
</dbReference>
<dbReference type="Pfam" id="PF09418">
    <property type="entry name" value="DUF2009"/>
    <property type="match status" value="2"/>
</dbReference>
<reference evidence="2 3" key="1">
    <citation type="submission" date="2012-05" db="EMBL/GenBank/DDBJ databases">
        <title>Recombination and specialization in a pathogen metapopulation.</title>
        <authorList>
            <person name="Gardiner A."/>
            <person name="Kemen E."/>
            <person name="Schultz-Larsen T."/>
            <person name="MacLean D."/>
            <person name="Van Oosterhout C."/>
            <person name="Jones J.D.G."/>
        </authorList>
    </citation>
    <scope>NUCLEOTIDE SEQUENCE [LARGE SCALE GENOMIC DNA]</scope>
    <source>
        <strain evidence="2 3">Ac Nc2</strain>
    </source>
</reference>
<evidence type="ECO:0000259" key="1">
    <source>
        <dbReference type="Pfam" id="PF09418"/>
    </source>
</evidence>
<gene>
    <name evidence="2" type="ORF">BN9_044400</name>
</gene>
<sequence>MLRTMEAALSISQCTNQMDTVPCVKNLTKRILPRLTNIFGFLTNRDGFQLSSGSILMDEKDLSDKEKFFRNILEPGRRYNIMSPERMRGEYGKLMYLLQDAADPGVQELLGISLHRKIKTRQSHSHKRQFHYMLQSLPLWRENLHDMFHLWHHTDQDLHSRTNAKYQLTDTGQAVHRVHPAPLLSRAMHVILHETQRRLGLESWVGSSVIHLGDQNVPNALMFIDTYTQIGYMLRPIVKSLNQLLEMTSQYRNRHQYINTTYGGIVQLQKKVLADFFRETFDGSGGESFFDAESCINSRLKSALELAL</sequence>
<keyword evidence="3" id="KW-1185">Reference proteome</keyword>
<dbReference type="EMBL" id="CAIX01000053">
    <property type="protein sequence ID" value="CCI43656.1"/>
    <property type="molecule type" value="Genomic_DNA"/>
</dbReference>
<dbReference type="Proteomes" id="UP000053237">
    <property type="component" value="Unassembled WGS sequence"/>
</dbReference>
<dbReference type="PANTHER" id="PTHR31560">
    <property type="entry name" value="UPF0652 PROTEIN C16A11.03C-RELATED"/>
    <property type="match status" value="1"/>
</dbReference>
<feature type="domain" description="Non-canonical E2 ubiquitin-conjugating enzyme C-terminal" evidence="1">
    <location>
        <begin position="1"/>
        <end position="120"/>
    </location>
</feature>
<protein>
    <recommendedName>
        <fullName evidence="1">Non-canonical E2 ubiquitin-conjugating enzyme C-terminal domain-containing protein</fullName>
    </recommendedName>
</protein>